<organism evidence="2 3">
    <name type="scientific">Bacteroides pyogenes</name>
    <dbReference type="NCBI Taxonomy" id="310300"/>
    <lineage>
        <taxon>Bacteria</taxon>
        <taxon>Pseudomonadati</taxon>
        <taxon>Bacteroidota</taxon>
        <taxon>Bacteroidia</taxon>
        <taxon>Bacteroidales</taxon>
        <taxon>Bacteroidaceae</taxon>
        <taxon>Bacteroides</taxon>
    </lineage>
</organism>
<keyword evidence="1" id="KW-0732">Signal</keyword>
<accession>A0A5D3EHK6</accession>
<gene>
    <name evidence="2" type="ORF">FNJ60_00910</name>
</gene>
<dbReference type="Proteomes" id="UP000324383">
    <property type="component" value="Unassembled WGS sequence"/>
</dbReference>
<feature type="chain" id="PRO_5030116318" description="Endoglycosidase" evidence="1">
    <location>
        <begin position="28"/>
        <end position="356"/>
    </location>
</feature>
<evidence type="ECO:0000313" key="2">
    <source>
        <dbReference type="EMBL" id="TYK35737.1"/>
    </source>
</evidence>
<keyword evidence="3" id="KW-1185">Reference proteome</keyword>
<proteinExistence type="predicted"/>
<dbReference type="Gene3D" id="3.20.20.80">
    <property type="entry name" value="Glycosidases"/>
    <property type="match status" value="1"/>
</dbReference>
<dbReference type="EMBL" id="VKLW01000001">
    <property type="protein sequence ID" value="TYK35737.1"/>
    <property type="molecule type" value="Genomic_DNA"/>
</dbReference>
<name>A0A5D3EHK6_9BACE</name>
<dbReference type="AlphaFoldDB" id="A0A5D3EHK6"/>
<dbReference type="SUPFAM" id="SSF51445">
    <property type="entry name" value="(Trans)glycosidases"/>
    <property type="match status" value="1"/>
</dbReference>
<protein>
    <recommendedName>
        <fullName evidence="4">Endoglycosidase</fullName>
    </recommendedName>
</protein>
<sequence length="356" mass="40262">MKAFNPKKILFKTGTLLFFLQVFLNTACSEWTEVESKDYYTPPTQGYKNNLKDYFNSPHKVMFGWFGNWAGKGGSSMQYALCGLPDSVDFVSLWLCWGNLTPAQQEDLKDFQARGSKAVLCWRAGNIGDNLTVVYDENGKRKSEREITLAEEEAFWGFDSKDEASCIEAAKKYAMAIVDTCNKYNIDGFDYDIEDTGTLMGSKSKKGPVANAFMRTLREEFNKTGKMLVADIPGSRGWLYYYDCLDDDVVKSLDYIVWQTYELSHSGLDDFFVGPGGVKETKPTVFEEAMRKSIITATFERSKDKPIFTIHQDYHPSFGIEHAGMGAYHIEYDYPGKPDYAVVRAAITAQNPPIND</sequence>
<evidence type="ECO:0008006" key="4">
    <source>
        <dbReference type="Google" id="ProtNLM"/>
    </source>
</evidence>
<reference evidence="2 3" key="1">
    <citation type="submission" date="2019-07" db="EMBL/GenBank/DDBJ databases">
        <title>Draft Genome Sequences of Bacteroides pyogenes Strains Isolated from the Uterus Holstein Dairy Cows with Metritis.</title>
        <authorList>
            <person name="Cunha F."/>
            <person name="Galvao K.N."/>
            <person name="Jeon S.J."/>
            <person name="Jeong K.C."/>
        </authorList>
    </citation>
    <scope>NUCLEOTIDE SEQUENCE [LARGE SCALE GENOMIC DNA]</scope>
    <source>
        <strain evidence="2 3">KG-31</strain>
    </source>
</reference>
<evidence type="ECO:0000256" key="1">
    <source>
        <dbReference type="SAM" id="SignalP"/>
    </source>
</evidence>
<dbReference type="InterPro" id="IPR032320">
    <property type="entry name" value="GH18_BT1044-like"/>
</dbReference>
<comment type="caution">
    <text evidence="2">The sequence shown here is derived from an EMBL/GenBank/DDBJ whole genome shotgun (WGS) entry which is preliminary data.</text>
</comment>
<dbReference type="Pfam" id="PF16141">
    <property type="entry name" value="GH18_BT1044-like"/>
    <property type="match status" value="1"/>
</dbReference>
<evidence type="ECO:0000313" key="3">
    <source>
        <dbReference type="Proteomes" id="UP000324383"/>
    </source>
</evidence>
<feature type="signal peptide" evidence="1">
    <location>
        <begin position="1"/>
        <end position="27"/>
    </location>
</feature>
<dbReference type="InterPro" id="IPR017853">
    <property type="entry name" value="GH"/>
</dbReference>